<evidence type="ECO:0000313" key="2">
    <source>
        <dbReference type="EMBL" id="BDT63558.1"/>
    </source>
</evidence>
<name>A0A9C7BNM9_9VIRU</name>
<protein>
    <submittedName>
        <fullName evidence="2">Wsv457-like protein</fullName>
    </submittedName>
</protein>
<keyword evidence="1" id="KW-1133">Transmembrane helix</keyword>
<reference evidence="2" key="1">
    <citation type="submission" date="2022-10" db="EMBL/GenBank/DDBJ databases">
        <title>Genome sequences of endogenous nimaviruses in decapod crustaceans.</title>
        <authorList>
            <person name="Kawato S."/>
            <person name="Nozaki R."/>
            <person name="Kondo H."/>
            <person name="Hirono I."/>
        </authorList>
    </citation>
    <scope>NUCLEOTIDE SEQUENCE</scope>
    <source>
        <strain evidence="2">Toyama2020</strain>
    </source>
</reference>
<dbReference type="EMBL" id="LC738885">
    <property type="protein sequence ID" value="BDT63558.1"/>
    <property type="molecule type" value="Genomic_DNA"/>
</dbReference>
<sequence>MMFIEILLIIACVVILLLLMLLLIKILYIIFAGKKLSNPEIDNDQPTVSSIYWDDTNQLEYPSHAQYSSTSKTPMVVQINPRGILTKNGSRTIYKFWNRNSNMHEDISTLSTDCLFKLHFFDLKNFQPSSEDIHVPHLKRKECFVVLELYSGGYLHYDIDNLKYYSFDEPDIKNYTTPIEMVKGTDNRFFSLKKTNKELNYILKHMASNNIVVSQSGNMRPLIKMREHSKTPDETNTVTLVQ</sequence>
<feature type="transmembrane region" description="Helical" evidence="1">
    <location>
        <begin position="6"/>
        <end position="31"/>
    </location>
</feature>
<evidence type="ECO:0000256" key="1">
    <source>
        <dbReference type="SAM" id="Phobius"/>
    </source>
</evidence>
<organism evidence="2">
    <name type="scientific">Pasiphaea japonica whispovirus</name>
    <dbReference type="NCBI Taxonomy" id="2984286"/>
    <lineage>
        <taxon>Viruses</taxon>
        <taxon>Viruses incertae sedis</taxon>
        <taxon>Naldaviricetes</taxon>
        <taxon>Nimaviridae</taxon>
        <taxon>Whispovirus</taxon>
    </lineage>
</organism>
<keyword evidence="1" id="KW-0472">Membrane</keyword>
<proteinExistence type="predicted"/>
<keyword evidence="1" id="KW-0812">Transmembrane</keyword>
<accession>A0A9C7BNM9</accession>